<proteinExistence type="predicted"/>
<organism evidence="1 2">
    <name type="scientific">Dreissena polymorpha</name>
    <name type="common">Zebra mussel</name>
    <name type="synonym">Mytilus polymorpha</name>
    <dbReference type="NCBI Taxonomy" id="45954"/>
    <lineage>
        <taxon>Eukaryota</taxon>
        <taxon>Metazoa</taxon>
        <taxon>Spiralia</taxon>
        <taxon>Lophotrochozoa</taxon>
        <taxon>Mollusca</taxon>
        <taxon>Bivalvia</taxon>
        <taxon>Autobranchia</taxon>
        <taxon>Heteroconchia</taxon>
        <taxon>Euheterodonta</taxon>
        <taxon>Imparidentia</taxon>
        <taxon>Neoheterodontei</taxon>
        <taxon>Myida</taxon>
        <taxon>Dreissenoidea</taxon>
        <taxon>Dreissenidae</taxon>
        <taxon>Dreissena</taxon>
    </lineage>
</organism>
<gene>
    <name evidence="1" type="ORF">DPMN_042664</name>
</gene>
<comment type="caution">
    <text evidence="1">The sequence shown here is derived from an EMBL/GenBank/DDBJ whole genome shotgun (WGS) entry which is preliminary data.</text>
</comment>
<accession>A0A9D4HX84</accession>
<sequence length="101" mass="11148">MLVDAGRLPGGWESKAVNGISVDEEHFQVDGERRTVYGHVGDTGTLSECEGFLQHRLGRYRNASYGGRYLSVERLFQNLHGTRRGQQGVVRGECALATTPL</sequence>
<reference evidence="1" key="2">
    <citation type="submission" date="2020-11" db="EMBL/GenBank/DDBJ databases">
        <authorList>
            <person name="McCartney M.A."/>
            <person name="Auch B."/>
            <person name="Kono T."/>
            <person name="Mallez S."/>
            <person name="Becker A."/>
            <person name="Gohl D.M."/>
            <person name="Silverstein K.A.T."/>
            <person name="Koren S."/>
            <person name="Bechman K.B."/>
            <person name="Herman A."/>
            <person name="Abrahante J.E."/>
            <person name="Garbe J."/>
        </authorList>
    </citation>
    <scope>NUCLEOTIDE SEQUENCE</scope>
    <source>
        <strain evidence="1">Duluth1</strain>
        <tissue evidence="1">Whole animal</tissue>
    </source>
</reference>
<dbReference type="AlphaFoldDB" id="A0A9D4HX84"/>
<evidence type="ECO:0000313" key="2">
    <source>
        <dbReference type="Proteomes" id="UP000828390"/>
    </source>
</evidence>
<dbReference type="EMBL" id="JAIWYP010000011">
    <property type="protein sequence ID" value="KAH3736103.1"/>
    <property type="molecule type" value="Genomic_DNA"/>
</dbReference>
<keyword evidence="2" id="KW-1185">Reference proteome</keyword>
<name>A0A9D4HX84_DREPO</name>
<protein>
    <submittedName>
        <fullName evidence="1">Uncharacterized protein</fullName>
    </submittedName>
</protein>
<evidence type="ECO:0000313" key="1">
    <source>
        <dbReference type="EMBL" id="KAH3736103.1"/>
    </source>
</evidence>
<reference evidence="1" key="1">
    <citation type="journal article" date="2019" name="bioRxiv">
        <title>The Genome of the Zebra Mussel, Dreissena polymorpha: A Resource for Invasive Species Research.</title>
        <authorList>
            <person name="McCartney M.A."/>
            <person name="Auch B."/>
            <person name="Kono T."/>
            <person name="Mallez S."/>
            <person name="Zhang Y."/>
            <person name="Obille A."/>
            <person name="Becker A."/>
            <person name="Abrahante J.E."/>
            <person name="Garbe J."/>
            <person name="Badalamenti J.P."/>
            <person name="Herman A."/>
            <person name="Mangelson H."/>
            <person name="Liachko I."/>
            <person name="Sullivan S."/>
            <person name="Sone E.D."/>
            <person name="Koren S."/>
            <person name="Silverstein K.A.T."/>
            <person name="Beckman K.B."/>
            <person name="Gohl D.M."/>
        </authorList>
    </citation>
    <scope>NUCLEOTIDE SEQUENCE</scope>
    <source>
        <strain evidence="1">Duluth1</strain>
        <tissue evidence="1">Whole animal</tissue>
    </source>
</reference>
<dbReference type="Proteomes" id="UP000828390">
    <property type="component" value="Unassembled WGS sequence"/>
</dbReference>